<evidence type="ECO:0000313" key="3">
    <source>
        <dbReference type="EMBL" id="MDI5933444.1"/>
    </source>
</evidence>
<dbReference type="InterPro" id="IPR011234">
    <property type="entry name" value="Fumarylacetoacetase-like_C"/>
</dbReference>
<feature type="domain" description="Fumarylacetoacetase-like C-terminal" evidence="2">
    <location>
        <begin position="84"/>
        <end position="254"/>
    </location>
</feature>
<evidence type="ECO:0000259" key="2">
    <source>
        <dbReference type="Pfam" id="PF01557"/>
    </source>
</evidence>
<dbReference type="PANTHER" id="PTHR30143:SF0">
    <property type="entry name" value="2-KETO-4-PENTENOATE HYDRATASE"/>
    <property type="match status" value="1"/>
</dbReference>
<evidence type="ECO:0000313" key="4">
    <source>
        <dbReference type="Proteomes" id="UP001244242"/>
    </source>
</evidence>
<keyword evidence="3" id="KW-0378">Hydrolase</keyword>
<dbReference type="SUPFAM" id="SSF56529">
    <property type="entry name" value="FAH"/>
    <property type="match status" value="1"/>
</dbReference>
<organism evidence="3 4">
    <name type="scientific">Halomonas kalidii</name>
    <dbReference type="NCBI Taxonomy" id="3043293"/>
    <lineage>
        <taxon>Bacteria</taxon>
        <taxon>Pseudomonadati</taxon>
        <taxon>Pseudomonadota</taxon>
        <taxon>Gammaproteobacteria</taxon>
        <taxon>Oceanospirillales</taxon>
        <taxon>Halomonadaceae</taxon>
        <taxon>Halomonas</taxon>
    </lineage>
</organism>
<dbReference type="PANTHER" id="PTHR30143">
    <property type="entry name" value="ACID HYDRATASE"/>
    <property type="match status" value="1"/>
</dbReference>
<dbReference type="Proteomes" id="UP001244242">
    <property type="component" value="Unassembled WGS sequence"/>
</dbReference>
<dbReference type="RefSeq" id="WP_282720953.1">
    <property type="nucleotide sequence ID" value="NZ_JASCQO010000031.1"/>
</dbReference>
<comment type="caution">
    <text evidence="3">The sequence shown here is derived from an EMBL/GenBank/DDBJ whole genome shotgun (WGS) entry which is preliminary data.</text>
</comment>
<evidence type="ECO:0000256" key="1">
    <source>
        <dbReference type="ARBA" id="ARBA00023239"/>
    </source>
</evidence>
<keyword evidence="4" id="KW-1185">Reference proteome</keyword>
<dbReference type="Gene3D" id="3.90.850.10">
    <property type="entry name" value="Fumarylacetoacetase-like, C-terminal domain"/>
    <property type="match status" value="1"/>
</dbReference>
<dbReference type="GO" id="GO:0016787">
    <property type="term" value="F:hydrolase activity"/>
    <property type="evidence" value="ECO:0007669"/>
    <property type="project" value="UniProtKB-KW"/>
</dbReference>
<reference evidence="3 4" key="1">
    <citation type="submission" date="2023-04" db="EMBL/GenBank/DDBJ databases">
        <title>Halomonas strains isolated from rhizosphere soil.</title>
        <authorList>
            <person name="Xu L."/>
            <person name="Sun J.-Q."/>
        </authorList>
    </citation>
    <scope>NUCLEOTIDE SEQUENCE [LARGE SCALE GENOMIC DNA]</scope>
    <source>
        <strain evidence="3 4">LN1S58</strain>
    </source>
</reference>
<dbReference type="InterPro" id="IPR050772">
    <property type="entry name" value="Hydratase-Decarb/MhpD_sf"/>
</dbReference>
<dbReference type="EMBL" id="JASCQO010000031">
    <property type="protein sequence ID" value="MDI5933444.1"/>
    <property type="molecule type" value="Genomic_DNA"/>
</dbReference>
<sequence length="257" mass="27989">MSLIESHIASASALLVEAHRRRRRVERLPDELAPSCVEDAYAIQDRVVAALSRSEVTAWKVGAPDAHTTPIAAPILAQDVMASPATVPADRLHMRGVEVELCYRIRADLPLRESPYTVAEVAAAIDDVRVAIEVVDTRLQEWETCGELWKLADNQINAGLVLGTGTRPWRDLDPTRLAGQLFVNGGLQAEGVGRHAVGDPFLLLPWWVNHLVARGRGVRRGDVVTTGTWTGMAFVEPGSEVVARFPGLGEARVTFPV</sequence>
<accession>A0ABT6VHI3</accession>
<proteinExistence type="predicted"/>
<keyword evidence="1" id="KW-0456">Lyase</keyword>
<gene>
    <name evidence="3" type="ORF">QLQ84_06530</name>
</gene>
<dbReference type="InterPro" id="IPR036663">
    <property type="entry name" value="Fumarylacetoacetase_C_sf"/>
</dbReference>
<dbReference type="Pfam" id="PF01557">
    <property type="entry name" value="FAA_hydrolase"/>
    <property type="match status" value="1"/>
</dbReference>
<name>A0ABT6VHI3_9GAMM</name>
<protein>
    <submittedName>
        <fullName evidence="3">Fumarylacetoacetate hydrolase family protein</fullName>
    </submittedName>
</protein>